<protein>
    <submittedName>
        <fullName evidence="2">Uncharacterized protein</fullName>
    </submittedName>
</protein>
<evidence type="ECO:0000256" key="1">
    <source>
        <dbReference type="SAM" id="MobiDB-lite"/>
    </source>
</evidence>
<dbReference type="RefSeq" id="WP_338684754.1">
    <property type="nucleotide sequence ID" value="NZ_AP024702.1"/>
</dbReference>
<reference evidence="2 3" key="1">
    <citation type="submission" date="2021-06" db="EMBL/GenBank/DDBJ databases">
        <title>Complete genome of Haloferula helveola possessing various polysaccharide degrading enzymes.</title>
        <authorList>
            <person name="Takami H."/>
            <person name="Huang C."/>
            <person name="Hamasaki K."/>
        </authorList>
    </citation>
    <scope>NUCLEOTIDE SEQUENCE [LARGE SCALE GENOMIC DNA]</scope>
    <source>
        <strain evidence="2 3">CN-1</strain>
    </source>
</reference>
<organism evidence="2 3">
    <name type="scientific">Haloferula helveola</name>
    <dbReference type="NCBI Taxonomy" id="490095"/>
    <lineage>
        <taxon>Bacteria</taxon>
        <taxon>Pseudomonadati</taxon>
        <taxon>Verrucomicrobiota</taxon>
        <taxon>Verrucomicrobiia</taxon>
        <taxon>Verrucomicrobiales</taxon>
        <taxon>Verrucomicrobiaceae</taxon>
        <taxon>Haloferula</taxon>
    </lineage>
</organism>
<accession>A0ABM7RAP4</accession>
<name>A0ABM7RAP4_9BACT</name>
<evidence type="ECO:0000313" key="2">
    <source>
        <dbReference type="EMBL" id="BCX48494.1"/>
    </source>
</evidence>
<proteinExistence type="predicted"/>
<sequence length="125" mass="14037">MKAALFLALVMPLAAADEIEGTVWYDADGEVVLVEGPAAEAADEPFVPEWKKREIERRERASNPRRRSSWSRSRWNRGWYGYPGTGYYYTPGWSVCRPSVSAPSGGFGSYFGSVRGSRVSIIIRR</sequence>
<keyword evidence="3" id="KW-1185">Reference proteome</keyword>
<gene>
    <name evidence="2" type="ORF">HAHE_24020</name>
</gene>
<dbReference type="Proteomes" id="UP001374893">
    <property type="component" value="Chromosome"/>
</dbReference>
<dbReference type="EMBL" id="AP024702">
    <property type="protein sequence ID" value="BCX48494.1"/>
    <property type="molecule type" value="Genomic_DNA"/>
</dbReference>
<evidence type="ECO:0000313" key="3">
    <source>
        <dbReference type="Proteomes" id="UP001374893"/>
    </source>
</evidence>
<feature type="region of interest" description="Disordered" evidence="1">
    <location>
        <begin position="55"/>
        <end position="74"/>
    </location>
</feature>